<keyword evidence="4 10" id="KW-0808">Transferase</keyword>
<feature type="binding site" evidence="10">
    <location>
        <position position="240"/>
    </location>
    <ligand>
        <name>L-methionine</name>
        <dbReference type="ChEBI" id="CHEBI:57844"/>
        <note>ligand shared between two neighboring subunits</note>
    </ligand>
</feature>
<keyword evidence="5 10" id="KW-0479">Metal-binding</keyword>
<dbReference type="FunFam" id="3.30.300.10:FF:000003">
    <property type="entry name" value="S-adenosylmethionine synthase"/>
    <property type="match status" value="1"/>
</dbReference>
<dbReference type="PANTHER" id="PTHR11964">
    <property type="entry name" value="S-ADENOSYLMETHIONINE SYNTHETASE"/>
    <property type="match status" value="1"/>
</dbReference>
<feature type="binding site" evidence="10">
    <location>
        <position position="43"/>
    </location>
    <ligand>
        <name>K(+)</name>
        <dbReference type="ChEBI" id="CHEBI:29103"/>
    </ligand>
</feature>
<dbReference type="RefSeq" id="WP_169931675.1">
    <property type="nucleotide sequence ID" value="NZ_JBLXDX010000007.1"/>
</dbReference>
<dbReference type="Pfam" id="PF02772">
    <property type="entry name" value="S-AdoMet_synt_M"/>
    <property type="match status" value="1"/>
</dbReference>
<keyword evidence="10" id="KW-0963">Cytoplasm</keyword>
<reference evidence="17" key="1">
    <citation type="journal article" date="2018" name="Front. Microbiol.">
        <title>Genome-Based Analysis Reveals the Taxonomy and Diversity of the Family Idiomarinaceae.</title>
        <authorList>
            <person name="Liu Y."/>
            <person name="Lai Q."/>
            <person name="Shao Z."/>
        </authorList>
    </citation>
    <scope>NUCLEOTIDE SEQUENCE [LARGE SCALE GENOMIC DNA]</scope>
    <source>
        <strain evidence="17">KYW314</strain>
    </source>
</reference>
<feature type="domain" description="S-adenosylmethionine synthetase C-terminal" evidence="15">
    <location>
        <begin position="234"/>
        <end position="371"/>
    </location>
</feature>
<feature type="region of interest" description="Flexible loop" evidence="10">
    <location>
        <begin position="99"/>
        <end position="109"/>
    </location>
</feature>
<evidence type="ECO:0000256" key="4">
    <source>
        <dbReference type="ARBA" id="ARBA00022679"/>
    </source>
</evidence>
<dbReference type="Proteomes" id="UP000287766">
    <property type="component" value="Unassembled WGS sequence"/>
</dbReference>
<dbReference type="GO" id="GO:0000287">
    <property type="term" value="F:magnesium ion binding"/>
    <property type="evidence" value="ECO:0007669"/>
    <property type="project" value="UniProtKB-UniRule"/>
</dbReference>
<evidence type="ECO:0000259" key="15">
    <source>
        <dbReference type="Pfam" id="PF02773"/>
    </source>
</evidence>
<dbReference type="InterPro" id="IPR022631">
    <property type="entry name" value="ADOMET_SYNTHASE_CS"/>
</dbReference>
<comment type="subunit">
    <text evidence="10">Homotetramer; dimer of dimers.</text>
</comment>
<evidence type="ECO:0000256" key="8">
    <source>
        <dbReference type="ARBA" id="ARBA00022842"/>
    </source>
</evidence>
<dbReference type="Pfam" id="PF00438">
    <property type="entry name" value="S-AdoMet_synt_N"/>
    <property type="match status" value="1"/>
</dbReference>
<evidence type="ECO:0000256" key="12">
    <source>
        <dbReference type="RuleBase" id="RU004462"/>
    </source>
</evidence>
<dbReference type="Gene3D" id="3.30.300.10">
    <property type="match status" value="3"/>
</dbReference>
<evidence type="ECO:0000256" key="5">
    <source>
        <dbReference type="ARBA" id="ARBA00022723"/>
    </source>
</evidence>
<evidence type="ECO:0000256" key="6">
    <source>
        <dbReference type="ARBA" id="ARBA00022741"/>
    </source>
</evidence>
<comment type="cofactor">
    <cofactor evidence="10">
        <name>K(+)</name>
        <dbReference type="ChEBI" id="CHEBI:29103"/>
    </cofactor>
    <text evidence="10">Binds 1 potassium ion per subunit.</text>
</comment>
<feature type="binding site" description="in other chain" evidence="10">
    <location>
        <begin position="164"/>
        <end position="166"/>
    </location>
    <ligand>
        <name>ATP</name>
        <dbReference type="ChEBI" id="CHEBI:30616"/>
        <note>ligand shared between two neighboring subunits</note>
    </ligand>
</feature>
<dbReference type="GO" id="GO:0006556">
    <property type="term" value="P:S-adenosylmethionine biosynthetic process"/>
    <property type="evidence" value="ECO:0007669"/>
    <property type="project" value="UniProtKB-UniRule"/>
</dbReference>
<comment type="catalytic activity">
    <reaction evidence="10">
        <text>L-methionine + ATP + H2O = S-adenosyl-L-methionine + phosphate + diphosphate</text>
        <dbReference type="Rhea" id="RHEA:21080"/>
        <dbReference type="ChEBI" id="CHEBI:15377"/>
        <dbReference type="ChEBI" id="CHEBI:30616"/>
        <dbReference type="ChEBI" id="CHEBI:33019"/>
        <dbReference type="ChEBI" id="CHEBI:43474"/>
        <dbReference type="ChEBI" id="CHEBI:57844"/>
        <dbReference type="ChEBI" id="CHEBI:59789"/>
        <dbReference type="EC" id="2.5.1.6"/>
    </reaction>
</comment>
<dbReference type="InterPro" id="IPR022630">
    <property type="entry name" value="S-AdoMet_synt_C"/>
</dbReference>
<dbReference type="UniPathway" id="UPA00315">
    <property type="reaction ID" value="UER00080"/>
</dbReference>
<comment type="similarity">
    <text evidence="2 10 12">Belongs to the AdoMet synthase family.</text>
</comment>
<accession>A0A7Z6ZRU8</accession>
<keyword evidence="7 10" id="KW-0067">ATP-binding</keyword>
<evidence type="ECO:0000313" key="16">
    <source>
        <dbReference type="EMBL" id="RUO38063.1"/>
    </source>
</evidence>
<comment type="pathway">
    <text evidence="1 10">Amino-acid biosynthesis; S-adenosyl-L-methionine biosynthesis; S-adenosyl-L-methionine from L-methionine: step 1/1.</text>
</comment>
<comment type="function">
    <text evidence="10">Catalyzes the formation of S-adenosylmethionine (AdoMet) from methionine and ATP. The overall synthetic reaction is composed of two sequential steps, AdoMet formation and the subsequent tripolyphosphate hydrolysis which occurs prior to release of AdoMet from the enzyme.</text>
</comment>
<feature type="domain" description="S-adenosylmethionine synthetase central" evidence="14">
    <location>
        <begin position="114"/>
        <end position="232"/>
    </location>
</feature>
<feature type="binding site" evidence="10">
    <location>
        <position position="240"/>
    </location>
    <ligand>
        <name>ATP</name>
        <dbReference type="ChEBI" id="CHEBI:30616"/>
        <note>ligand shared between two neighboring subunits</note>
    </ligand>
</feature>
<proteinExistence type="inferred from homology"/>
<feature type="binding site" description="in other chain" evidence="10">
    <location>
        <position position="271"/>
    </location>
    <ligand>
        <name>L-methionine</name>
        <dbReference type="ChEBI" id="CHEBI:57844"/>
        <note>ligand shared between two neighboring subunits</note>
    </ligand>
</feature>
<dbReference type="GO" id="GO:0004478">
    <property type="term" value="F:methionine adenosyltransferase activity"/>
    <property type="evidence" value="ECO:0007669"/>
    <property type="project" value="UniProtKB-UniRule"/>
</dbReference>
<feature type="binding site" evidence="10">
    <location>
        <position position="17"/>
    </location>
    <ligand>
        <name>Mg(2+)</name>
        <dbReference type="ChEBI" id="CHEBI:18420"/>
    </ligand>
</feature>
<evidence type="ECO:0000256" key="3">
    <source>
        <dbReference type="ARBA" id="ARBA00022563"/>
    </source>
</evidence>
<keyword evidence="8 10" id="KW-0460">Magnesium</keyword>
<dbReference type="GO" id="GO:0005737">
    <property type="term" value="C:cytoplasm"/>
    <property type="evidence" value="ECO:0007669"/>
    <property type="project" value="UniProtKB-SubCell"/>
</dbReference>
<feature type="binding site" description="in other chain" evidence="10">
    <location>
        <position position="56"/>
    </location>
    <ligand>
        <name>L-methionine</name>
        <dbReference type="ChEBI" id="CHEBI:57844"/>
        <note>ligand shared between two neighboring subunits</note>
    </ligand>
</feature>
<feature type="binding site" evidence="10">
    <location>
        <position position="263"/>
    </location>
    <ligand>
        <name>ATP</name>
        <dbReference type="ChEBI" id="CHEBI:30616"/>
        <note>ligand shared between two neighboring subunits</note>
    </ligand>
</feature>
<protein>
    <recommendedName>
        <fullName evidence="10">S-adenosylmethionine synthase</fullName>
        <shortName evidence="10">AdoMet synthase</shortName>
        <ecNumber evidence="10">2.5.1.6</ecNumber>
    </recommendedName>
    <alternativeName>
        <fullName evidence="10">MAT</fullName>
    </alternativeName>
    <alternativeName>
        <fullName evidence="10">Methionine adenosyltransferase</fullName>
    </alternativeName>
</protein>
<name>A0A7Z6ZRU8_9GAMM</name>
<gene>
    <name evidence="10 16" type="primary">metK</name>
    <name evidence="16" type="ORF">CWE22_11655</name>
</gene>
<feature type="binding site" description="in other chain" evidence="10">
    <location>
        <begin position="231"/>
        <end position="232"/>
    </location>
    <ligand>
        <name>ATP</name>
        <dbReference type="ChEBI" id="CHEBI:30616"/>
        <note>ligand shared between two neighboring subunits</note>
    </ligand>
</feature>
<dbReference type="PIRSF" id="PIRSF000497">
    <property type="entry name" value="MAT"/>
    <property type="match status" value="1"/>
</dbReference>
<dbReference type="Pfam" id="PF02773">
    <property type="entry name" value="S-AdoMet_synt_C"/>
    <property type="match status" value="1"/>
</dbReference>
<keyword evidence="17" id="KW-1185">Reference proteome</keyword>
<evidence type="ECO:0000256" key="7">
    <source>
        <dbReference type="ARBA" id="ARBA00022840"/>
    </source>
</evidence>
<feature type="binding site" evidence="10">
    <location>
        <position position="267"/>
    </location>
    <ligand>
        <name>ATP</name>
        <dbReference type="ChEBI" id="CHEBI:30616"/>
        <note>ligand shared between two neighboring subunits</note>
    </ligand>
</feature>
<dbReference type="PROSITE" id="PS00376">
    <property type="entry name" value="ADOMET_SYNTHASE_1"/>
    <property type="match status" value="1"/>
</dbReference>
<feature type="binding site" description="in other chain" evidence="10">
    <location>
        <begin position="246"/>
        <end position="247"/>
    </location>
    <ligand>
        <name>ATP</name>
        <dbReference type="ChEBI" id="CHEBI:30616"/>
        <note>ligand shared between two neighboring subunits</note>
    </ligand>
</feature>
<keyword evidence="6 10" id="KW-0547">Nucleotide-binding</keyword>
<dbReference type="PROSITE" id="PS00377">
    <property type="entry name" value="ADOMET_SYNTHASE_2"/>
    <property type="match status" value="1"/>
</dbReference>
<evidence type="ECO:0000313" key="17">
    <source>
        <dbReference type="Proteomes" id="UP000287766"/>
    </source>
</evidence>
<evidence type="ECO:0000256" key="2">
    <source>
        <dbReference type="ARBA" id="ARBA00009685"/>
    </source>
</evidence>
<comment type="subcellular location">
    <subcellularLocation>
        <location evidence="10 11">Cytoplasm</location>
    </subcellularLocation>
</comment>
<dbReference type="HAMAP" id="MF_00086">
    <property type="entry name" value="S_AdoMet_synth1"/>
    <property type="match status" value="1"/>
</dbReference>
<evidence type="ECO:0000256" key="11">
    <source>
        <dbReference type="RuleBase" id="RU000542"/>
    </source>
</evidence>
<comment type="cofactor">
    <cofactor evidence="10">
        <name>Mg(2+)</name>
        <dbReference type="ChEBI" id="CHEBI:18420"/>
    </cofactor>
    <text evidence="10">Binds 2 divalent ions per subunit.</text>
</comment>
<dbReference type="InterPro" id="IPR002133">
    <property type="entry name" value="S-AdoMet_synthetase"/>
</dbReference>
<feature type="binding site" description="in other chain" evidence="10">
    <location>
        <position position="15"/>
    </location>
    <ligand>
        <name>ATP</name>
        <dbReference type="ChEBI" id="CHEBI:30616"/>
        <note>ligand shared between two neighboring subunits</note>
    </ligand>
</feature>
<comment type="caution">
    <text evidence="16">The sequence shown here is derived from an EMBL/GenBank/DDBJ whole genome shotgun (WGS) entry which is preliminary data.</text>
</comment>
<dbReference type="GO" id="GO:0005524">
    <property type="term" value="F:ATP binding"/>
    <property type="evidence" value="ECO:0007669"/>
    <property type="project" value="UniProtKB-UniRule"/>
</dbReference>
<dbReference type="EMBL" id="PIPR01000005">
    <property type="protein sequence ID" value="RUO38063.1"/>
    <property type="molecule type" value="Genomic_DNA"/>
</dbReference>
<dbReference type="EC" id="2.5.1.6" evidence="10"/>
<feature type="domain" description="S-adenosylmethionine synthetase N-terminal" evidence="13">
    <location>
        <begin position="4"/>
        <end position="101"/>
    </location>
</feature>
<dbReference type="SUPFAM" id="SSF55973">
    <property type="entry name" value="S-adenosylmethionine synthetase"/>
    <property type="match status" value="3"/>
</dbReference>
<evidence type="ECO:0000256" key="9">
    <source>
        <dbReference type="ARBA" id="ARBA00022958"/>
    </source>
</evidence>
<feature type="binding site" description="in other chain" evidence="10">
    <location>
        <position position="99"/>
    </location>
    <ligand>
        <name>L-methionine</name>
        <dbReference type="ChEBI" id="CHEBI:57844"/>
        <note>ligand shared between two neighboring subunits</note>
    </ligand>
</feature>
<keyword evidence="9 10" id="KW-0630">Potassium</keyword>
<dbReference type="GO" id="GO:0006730">
    <property type="term" value="P:one-carbon metabolic process"/>
    <property type="evidence" value="ECO:0007669"/>
    <property type="project" value="UniProtKB-KW"/>
</dbReference>
<sequence length="382" mass="41747">MARHLFTSESVSEGHPDKIADQISDAVLDAILTQDPRARVACETYVKTGMVLVGGEVSTNAWVDIEEIARNTVREIGYVHSDMGFDGASCAVLNAIGKQSPDINQGVDRAHPEEQGAGDQGLMFGYASNETDVLMPAPITYAHRLVQRQAEVRKDGTLPWLRPDAKSQLTFVYEDGKPVGIDTVVLSTQHQESISQKDLREAVIETILKPVLPAEWFPQDSKKIHINPTGKFVIGGPMGDCGLTGRKIIVDTYGGMARHGGGAFSGKDPSKVDRSAAYAARYVAKNLVAAGLAERCEIQVSYAIGVAEPTSISIETFGTSAYEEERLIALVRKHFDLRPYGLIKMLDLERPIYQATAAYGHFGRNEFPWEQTDKAEALRADI</sequence>
<dbReference type="InterPro" id="IPR022629">
    <property type="entry name" value="S-AdoMet_synt_central"/>
</dbReference>
<evidence type="ECO:0000259" key="13">
    <source>
        <dbReference type="Pfam" id="PF00438"/>
    </source>
</evidence>
<dbReference type="AlphaFoldDB" id="A0A7Z6ZRU8"/>
<dbReference type="NCBIfam" id="TIGR01034">
    <property type="entry name" value="metK"/>
    <property type="match status" value="1"/>
</dbReference>
<dbReference type="CDD" id="cd18079">
    <property type="entry name" value="S-AdoMet_synt"/>
    <property type="match status" value="1"/>
</dbReference>
<dbReference type="InterPro" id="IPR022636">
    <property type="entry name" value="S-AdoMet_synthetase_sfam"/>
</dbReference>
<keyword evidence="3 10" id="KW-0554">One-carbon metabolism</keyword>
<evidence type="ECO:0000256" key="1">
    <source>
        <dbReference type="ARBA" id="ARBA00005224"/>
    </source>
</evidence>
<organism evidence="16 17">
    <name type="scientific">Pseudidiomarina aestuarii</name>
    <dbReference type="NCBI Taxonomy" id="624146"/>
    <lineage>
        <taxon>Bacteria</taxon>
        <taxon>Pseudomonadati</taxon>
        <taxon>Pseudomonadota</taxon>
        <taxon>Gammaproteobacteria</taxon>
        <taxon>Alteromonadales</taxon>
        <taxon>Idiomarinaceae</taxon>
        <taxon>Pseudidiomarina</taxon>
    </lineage>
</organism>
<evidence type="ECO:0000256" key="10">
    <source>
        <dbReference type="HAMAP-Rule" id="MF_00086"/>
    </source>
</evidence>
<evidence type="ECO:0000259" key="14">
    <source>
        <dbReference type="Pfam" id="PF02772"/>
    </source>
</evidence>
<dbReference type="FunFam" id="3.30.300.10:FF:000004">
    <property type="entry name" value="S-adenosylmethionine synthase"/>
    <property type="match status" value="1"/>
</dbReference>
<dbReference type="InterPro" id="IPR022628">
    <property type="entry name" value="S-AdoMet_synt_N"/>
</dbReference>